<dbReference type="GO" id="GO:0008579">
    <property type="term" value="F:JUN kinase phosphatase activity"/>
    <property type="evidence" value="ECO:0007669"/>
    <property type="project" value="TreeGrafter"/>
</dbReference>
<dbReference type="SUPFAM" id="SSF52799">
    <property type="entry name" value="(Phosphotyrosine protein) phosphatases II"/>
    <property type="match status" value="2"/>
</dbReference>
<gene>
    <name evidence="6" type="primary">DUSP19</name>
    <name evidence="6" type="ORF">SNAT2548_LOCUS9881</name>
</gene>
<feature type="domain" description="Tyrosine specific protein phosphatases" evidence="5">
    <location>
        <begin position="229"/>
        <end position="291"/>
    </location>
</feature>
<feature type="domain" description="Tyrosine-protein phosphatase" evidence="4">
    <location>
        <begin position="19"/>
        <end position="162"/>
    </location>
</feature>
<keyword evidence="2" id="KW-0904">Protein phosphatase</keyword>
<organism evidence="6 7">
    <name type="scientific">Symbiodinium natans</name>
    <dbReference type="NCBI Taxonomy" id="878477"/>
    <lineage>
        <taxon>Eukaryota</taxon>
        <taxon>Sar</taxon>
        <taxon>Alveolata</taxon>
        <taxon>Dinophyceae</taxon>
        <taxon>Suessiales</taxon>
        <taxon>Symbiodiniaceae</taxon>
        <taxon>Symbiodinium</taxon>
    </lineage>
</organism>
<dbReference type="SMART" id="SM00195">
    <property type="entry name" value="DSPc"/>
    <property type="match status" value="2"/>
</dbReference>
<reference evidence="6" key="1">
    <citation type="submission" date="2021-02" db="EMBL/GenBank/DDBJ databases">
        <authorList>
            <person name="Dougan E. K."/>
            <person name="Rhodes N."/>
            <person name="Thang M."/>
            <person name="Chan C."/>
        </authorList>
    </citation>
    <scope>NUCLEOTIDE SEQUENCE</scope>
</reference>
<name>A0A812KVP3_9DINO</name>
<comment type="caution">
    <text evidence="6">The sequence shown here is derived from an EMBL/GenBank/DDBJ whole genome shotgun (WGS) entry which is preliminary data.</text>
</comment>
<dbReference type="PROSITE" id="PS00383">
    <property type="entry name" value="TYR_PHOSPHATASE_1"/>
    <property type="match status" value="2"/>
</dbReference>
<evidence type="ECO:0000256" key="1">
    <source>
        <dbReference type="ARBA" id="ARBA00022801"/>
    </source>
</evidence>
<keyword evidence="7" id="KW-1185">Reference proteome</keyword>
<dbReference type="PROSITE" id="PS50054">
    <property type="entry name" value="TYR_PHOSPHATASE_DUAL"/>
    <property type="match status" value="2"/>
</dbReference>
<dbReference type="InterPro" id="IPR020422">
    <property type="entry name" value="TYR_PHOSPHATASE_DUAL_dom"/>
</dbReference>
<evidence type="ECO:0000313" key="7">
    <source>
        <dbReference type="Proteomes" id="UP000604046"/>
    </source>
</evidence>
<feature type="domain" description="Tyrosine specific protein phosphatases" evidence="5">
    <location>
        <begin position="98"/>
        <end position="140"/>
    </location>
</feature>
<feature type="compositionally biased region" description="Polar residues" evidence="3">
    <location>
        <begin position="387"/>
        <end position="397"/>
    </location>
</feature>
<evidence type="ECO:0000313" key="6">
    <source>
        <dbReference type="EMBL" id="CAE7234338.1"/>
    </source>
</evidence>
<dbReference type="Proteomes" id="UP000604046">
    <property type="component" value="Unassembled WGS sequence"/>
</dbReference>
<dbReference type="PANTHER" id="PTHR46377:SF1">
    <property type="entry name" value="DUAL SPECIFICITY PROTEIN PHOSPHATASE 19"/>
    <property type="match status" value="1"/>
</dbReference>
<dbReference type="PANTHER" id="PTHR46377">
    <property type="entry name" value="DUAL SPECIFICITY PROTEIN PHOSPHATASE 19"/>
    <property type="match status" value="1"/>
</dbReference>
<dbReference type="CDD" id="cd14498">
    <property type="entry name" value="DSP"/>
    <property type="match status" value="2"/>
</dbReference>
<protein>
    <submittedName>
        <fullName evidence="6">DUSP19 protein</fullName>
    </submittedName>
</protein>
<accession>A0A812KVP3</accession>
<dbReference type="Pfam" id="PF00782">
    <property type="entry name" value="DSPc"/>
    <property type="match status" value="2"/>
</dbReference>
<evidence type="ECO:0000259" key="5">
    <source>
        <dbReference type="PROSITE" id="PS50056"/>
    </source>
</evidence>
<dbReference type="InterPro" id="IPR000340">
    <property type="entry name" value="Dual-sp_phosphatase_cat-dom"/>
</dbReference>
<keyword evidence="1" id="KW-0378">Hydrolase</keyword>
<dbReference type="InterPro" id="IPR000387">
    <property type="entry name" value="Tyr_Pase_dom"/>
</dbReference>
<evidence type="ECO:0000256" key="2">
    <source>
        <dbReference type="ARBA" id="ARBA00022912"/>
    </source>
</evidence>
<dbReference type="InterPro" id="IPR029021">
    <property type="entry name" value="Prot-tyrosine_phosphatase-like"/>
</dbReference>
<dbReference type="InterPro" id="IPR016130">
    <property type="entry name" value="Tyr_Pase_AS"/>
</dbReference>
<dbReference type="GO" id="GO:0005737">
    <property type="term" value="C:cytoplasm"/>
    <property type="evidence" value="ECO:0007669"/>
    <property type="project" value="TreeGrafter"/>
</dbReference>
<proteinExistence type="predicted"/>
<dbReference type="OrthoDB" id="10252009at2759"/>
<sequence>MAAFTTAASEFQGFQGLTLPDETQPRLYIGPKEALSDPRGLQRQGITHILSVMEGASAFQVDAGFTRLLLDTALDDPAFDLQSWWPSCCDFLDGALGSGGSVLLHCDAGSSRSGATLVAYLIHRLKQPAGECLAMAQRTRVAVSPNEGFWAQLLSWERKCLGRVSLATSRMHEVRPGLWLGSLEAAQDWQRLQEQGIRHVITCGRGLETCLPEGITRELSLQVDDLDEVDILEHLPRASDILDQLLGRMQSVLVHCAMGRSRSAAVVIAYIMRKEHLSYTEALSSVQAVRPEVQPNTGFSHQLAWYASMGCPTDLRDSAGTSYRELAVFSKLLRRYSASDVIALVADAGANCQDRAALHRVLDALDRLQNAIPEDESARQEKRRQSSRINSILDTLP</sequence>
<evidence type="ECO:0000256" key="3">
    <source>
        <dbReference type="SAM" id="MobiDB-lite"/>
    </source>
</evidence>
<dbReference type="Gene3D" id="3.90.190.10">
    <property type="entry name" value="Protein tyrosine phosphatase superfamily"/>
    <property type="match status" value="2"/>
</dbReference>
<feature type="region of interest" description="Disordered" evidence="3">
    <location>
        <begin position="374"/>
        <end position="397"/>
    </location>
</feature>
<feature type="domain" description="Tyrosine-protein phosphatase" evidence="4">
    <location>
        <begin position="170"/>
        <end position="312"/>
    </location>
</feature>
<dbReference type="EMBL" id="CAJNDS010000791">
    <property type="protein sequence ID" value="CAE7234338.1"/>
    <property type="molecule type" value="Genomic_DNA"/>
</dbReference>
<dbReference type="AlphaFoldDB" id="A0A812KVP3"/>
<evidence type="ECO:0000259" key="4">
    <source>
        <dbReference type="PROSITE" id="PS50054"/>
    </source>
</evidence>
<dbReference type="PROSITE" id="PS50056">
    <property type="entry name" value="TYR_PHOSPHATASE_2"/>
    <property type="match status" value="2"/>
</dbReference>